<proteinExistence type="inferred from homology"/>
<protein>
    <recommendedName>
        <fullName evidence="3">beta-glucosidase</fullName>
        <ecNumber evidence="3">3.2.1.21</ecNumber>
    </recommendedName>
</protein>
<evidence type="ECO:0000313" key="14">
    <source>
        <dbReference type="Proteomes" id="UP000616885"/>
    </source>
</evidence>
<dbReference type="SUPFAM" id="SSF52279">
    <property type="entry name" value="Beta-D-glucan exohydrolase, C-terminal domain"/>
    <property type="match status" value="1"/>
</dbReference>
<accession>A0A8H7N776</accession>
<evidence type="ECO:0000259" key="12">
    <source>
        <dbReference type="Pfam" id="PF01915"/>
    </source>
</evidence>
<organism evidence="13 14">
    <name type="scientific">Bionectria ochroleuca</name>
    <name type="common">Gliocladium roseum</name>
    <dbReference type="NCBI Taxonomy" id="29856"/>
    <lineage>
        <taxon>Eukaryota</taxon>
        <taxon>Fungi</taxon>
        <taxon>Dikarya</taxon>
        <taxon>Ascomycota</taxon>
        <taxon>Pezizomycotina</taxon>
        <taxon>Sordariomycetes</taxon>
        <taxon>Hypocreomycetidae</taxon>
        <taxon>Hypocreales</taxon>
        <taxon>Bionectriaceae</taxon>
        <taxon>Clonostachys</taxon>
    </lineage>
</organism>
<keyword evidence="9" id="KW-0624">Polysaccharide degradation</keyword>
<feature type="domain" description="Glycoside hydrolase family 3 N-terminal" evidence="11">
    <location>
        <begin position="59"/>
        <end position="407"/>
    </location>
</feature>
<dbReference type="InterPro" id="IPR002772">
    <property type="entry name" value="Glyco_hydro_3_C"/>
</dbReference>
<dbReference type="InterPro" id="IPR017853">
    <property type="entry name" value="GH"/>
</dbReference>
<comment type="caution">
    <text evidence="13">The sequence shown here is derived from an EMBL/GenBank/DDBJ whole genome shotgun (WGS) entry which is preliminary data.</text>
</comment>
<keyword evidence="7" id="KW-0119">Carbohydrate metabolism</keyword>
<comment type="catalytic activity">
    <reaction evidence="1">
        <text>Hydrolysis of terminal, non-reducing beta-D-glucosyl residues with release of beta-D-glucose.</text>
        <dbReference type="EC" id="3.2.1.21"/>
    </reaction>
</comment>
<dbReference type="InterPro" id="IPR051915">
    <property type="entry name" value="Cellulose_Degrad_GH3"/>
</dbReference>
<evidence type="ECO:0000256" key="9">
    <source>
        <dbReference type="ARBA" id="ARBA00023326"/>
    </source>
</evidence>
<evidence type="ECO:0000256" key="8">
    <source>
        <dbReference type="ARBA" id="ARBA00023295"/>
    </source>
</evidence>
<evidence type="ECO:0000256" key="4">
    <source>
        <dbReference type="ARBA" id="ARBA00022729"/>
    </source>
</evidence>
<dbReference type="InterPro" id="IPR036962">
    <property type="entry name" value="Glyco_hydro_3_N_sf"/>
</dbReference>
<dbReference type="AlphaFoldDB" id="A0A8H7N776"/>
<dbReference type="InterPro" id="IPR001764">
    <property type="entry name" value="Glyco_hydro_3_N"/>
</dbReference>
<evidence type="ECO:0000313" key="13">
    <source>
        <dbReference type="EMBL" id="KAF9750381.1"/>
    </source>
</evidence>
<dbReference type="GO" id="GO:0008422">
    <property type="term" value="F:beta-glucosidase activity"/>
    <property type="evidence" value="ECO:0007669"/>
    <property type="project" value="UniProtKB-EC"/>
</dbReference>
<dbReference type="GO" id="GO:0009251">
    <property type="term" value="P:glucan catabolic process"/>
    <property type="evidence" value="ECO:0007669"/>
    <property type="project" value="TreeGrafter"/>
</dbReference>
<gene>
    <name evidence="13" type="ORF">IM811_014601</name>
</gene>
<dbReference type="Gene3D" id="3.40.50.1700">
    <property type="entry name" value="Glycoside hydrolase family 3 C-terminal domain"/>
    <property type="match status" value="1"/>
</dbReference>
<evidence type="ECO:0000256" key="10">
    <source>
        <dbReference type="SAM" id="SignalP"/>
    </source>
</evidence>
<dbReference type="PRINTS" id="PR00133">
    <property type="entry name" value="GLHYDRLASE3"/>
</dbReference>
<dbReference type="InterPro" id="IPR036881">
    <property type="entry name" value="Glyco_hydro_3_C_sf"/>
</dbReference>
<evidence type="ECO:0000256" key="3">
    <source>
        <dbReference type="ARBA" id="ARBA00012744"/>
    </source>
</evidence>
<dbReference type="Proteomes" id="UP000616885">
    <property type="component" value="Unassembled WGS sequence"/>
</dbReference>
<dbReference type="PANTHER" id="PTHR30620:SF16">
    <property type="entry name" value="LYSOSOMAL BETA GLUCOSIDASE"/>
    <property type="match status" value="1"/>
</dbReference>
<name>A0A8H7N776_BIOOC</name>
<evidence type="ECO:0000256" key="7">
    <source>
        <dbReference type="ARBA" id="ARBA00023277"/>
    </source>
</evidence>
<evidence type="ECO:0000256" key="5">
    <source>
        <dbReference type="ARBA" id="ARBA00022801"/>
    </source>
</evidence>
<evidence type="ECO:0000256" key="6">
    <source>
        <dbReference type="ARBA" id="ARBA00023180"/>
    </source>
</evidence>
<keyword evidence="8" id="KW-0326">Glycosidase</keyword>
<evidence type="ECO:0000259" key="11">
    <source>
        <dbReference type="Pfam" id="PF00933"/>
    </source>
</evidence>
<keyword evidence="4 10" id="KW-0732">Signal</keyword>
<keyword evidence="6" id="KW-0325">Glycoprotein</keyword>
<feature type="chain" id="PRO_5034621713" description="beta-glucosidase" evidence="10">
    <location>
        <begin position="19"/>
        <end position="622"/>
    </location>
</feature>
<evidence type="ECO:0000256" key="2">
    <source>
        <dbReference type="ARBA" id="ARBA00005336"/>
    </source>
</evidence>
<sequence length="622" mass="68442">MLPFAVVLGAAFLPYSACSVSEAQDSLFGVRSQATPLPPYRNASVCVDSRVEDLLQRMTVEEKAGQMFQNSLQMGENYTLFPGSSSSNGTDVVVVEKLMTHFNFGGLVEDAKKFAEWHNLLQKKALETRLGIPITLTTDPRHHYSTARGATVGAGQFSLWPDTLGFAALRDSELVYKFADIARQEYISVGFRGALHPQVDLATEPRWARIYGTWGEDAHLTSSLISAYIKGFQGKKIGRSSVTTVTKHFPGGGPMENGEDSHFPTGKNETYPGNNFDYHLLPFKAALAAGARQIMPYYSRPINTQFEEVGFSFNRQIVTELLRGKLGFDGIVVTDWGLITDGELGGLDFPARAWGMEDKSELERAAKILDAGCDQFGGETRTELLIQLVREGVIPESRLDISVRKLLKEKFLLGLFDNPFVNPDDAEEVTGNAEFKNLGKEIQRRSYTLLSNRDEILPLRNFGDKIKVYTEGLNLTQLQDERLVSVGSVNDADVALLRLASPYDPRNGTLDAVFGFRGGTLEYSDSEKARQAAIYAAVPTIVDIYVNRPVAVPEVIEQAAAVLASFGSADEAFVDVLFGDAKPEGKLPFDLPRSNAAVEAQMEDVPFDTVNPVFRFGHGLSY</sequence>
<keyword evidence="5" id="KW-0378">Hydrolase</keyword>
<feature type="signal peptide" evidence="10">
    <location>
        <begin position="1"/>
        <end position="18"/>
    </location>
</feature>
<dbReference type="Pfam" id="PF01915">
    <property type="entry name" value="Glyco_hydro_3_C"/>
    <property type="match status" value="1"/>
</dbReference>
<reference evidence="13" key="1">
    <citation type="submission" date="2020-10" db="EMBL/GenBank/DDBJ databases">
        <title>High-Quality Genome Resource of Clonostachys rosea strain S41 by Oxford Nanopore Long-Read Sequencing.</title>
        <authorList>
            <person name="Wang H."/>
        </authorList>
    </citation>
    <scope>NUCLEOTIDE SEQUENCE</scope>
    <source>
        <strain evidence="13">S41</strain>
    </source>
</reference>
<dbReference type="EC" id="3.2.1.21" evidence="3"/>
<dbReference type="EMBL" id="JADCTT010000006">
    <property type="protein sequence ID" value="KAF9750381.1"/>
    <property type="molecule type" value="Genomic_DNA"/>
</dbReference>
<dbReference type="Pfam" id="PF00933">
    <property type="entry name" value="Glyco_hydro_3"/>
    <property type="match status" value="1"/>
</dbReference>
<comment type="similarity">
    <text evidence="2">Belongs to the glycosyl hydrolase 3 family.</text>
</comment>
<evidence type="ECO:0000256" key="1">
    <source>
        <dbReference type="ARBA" id="ARBA00000448"/>
    </source>
</evidence>
<feature type="domain" description="Glycoside hydrolase family 3 C-terminal" evidence="12">
    <location>
        <begin position="519"/>
        <end position="622"/>
    </location>
</feature>
<dbReference type="Gene3D" id="3.20.20.300">
    <property type="entry name" value="Glycoside hydrolase, family 3, N-terminal domain"/>
    <property type="match status" value="1"/>
</dbReference>
<dbReference type="PANTHER" id="PTHR30620">
    <property type="entry name" value="PERIPLASMIC BETA-GLUCOSIDASE-RELATED"/>
    <property type="match status" value="1"/>
</dbReference>
<dbReference type="SUPFAM" id="SSF51445">
    <property type="entry name" value="(Trans)glycosidases"/>
    <property type="match status" value="1"/>
</dbReference>